<evidence type="ECO:0000313" key="4">
    <source>
        <dbReference type="Proteomes" id="UP000886595"/>
    </source>
</evidence>
<dbReference type="EMBL" id="JAAMPC010000007">
    <property type="protein sequence ID" value="KAG2303802.1"/>
    <property type="molecule type" value="Genomic_DNA"/>
</dbReference>
<dbReference type="GO" id="GO:0003676">
    <property type="term" value="F:nucleic acid binding"/>
    <property type="evidence" value="ECO:0007669"/>
    <property type="project" value="InterPro"/>
</dbReference>
<gene>
    <name evidence="3" type="ORF">Bca52824_032453</name>
</gene>
<dbReference type="InterPro" id="IPR052929">
    <property type="entry name" value="RNase_H-like_EbsB-rel"/>
</dbReference>
<evidence type="ECO:0000259" key="2">
    <source>
        <dbReference type="Pfam" id="PF13966"/>
    </source>
</evidence>
<proteinExistence type="predicted"/>
<dbReference type="Pfam" id="PF13966">
    <property type="entry name" value="zf-RVT"/>
    <property type="match status" value="1"/>
</dbReference>
<keyword evidence="4" id="KW-1185">Reference proteome</keyword>
<evidence type="ECO:0000259" key="1">
    <source>
        <dbReference type="Pfam" id="PF13456"/>
    </source>
</evidence>
<evidence type="ECO:0008006" key="5">
    <source>
        <dbReference type="Google" id="ProtNLM"/>
    </source>
</evidence>
<reference evidence="3 4" key="1">
    <citation type="submission" date="2020-02" db="EMBL/GenBank/DDBJ databases">
        <authorList>
            <person name="Ma Q."/>
            <person name="Huang Y."/>
            <person name="Song X."/>
            <person name="Pei D."/>
        </authorList>
    </citation>
    <scope>NUCLEOTIDE SEQUENCE [LARGE SCALE GENOMIC DNA]</scope>
    <source>
        <strain evidence="3">Sxm20200214</strain>
        <tissue evidence="3">Leaf</tissue>
    </source>
</reference>
<dbReference type="PANTHER" id="PTHR47074">
    <property type="entry name" value="BNAC02G40300D PROTEIN"/>
    <property type="match status" value="1"/>
</dbReference>
<name>A0A8X7SCJ0_BRACI</name>
<accession>A0A8X7SCJ0</accession>
<protein>
    <recommendedName>
        <fullName evidence="5">Reverse transcriptase zinc-binding domain-containing protein</fullName>
    </recommendedName>
</protein>
<sequence length="343" mass="39132">MLAAKHKESRVLQIMWNVPGLLVLKRVIWKIPKIRSFLWRAASGALAVAERLNTRGMNVVTLCKLCRHGSESIDHVLFHCDTAQEIWALAGFQASALPSNSNLIELLTYFIEKMSDEAIPVNRRRSIPWILWTIWRNRNTVIYADTQESLLIQVQKACDEAFTWHELNASKQNLEQKLGLCGEIKRWTPPISGFAKCNIHTNWRNAKLHSGAAFIVRDHSGNPNRLTAELKCLEWALQSMKDIGYQEIVLGSDLHDLIEALMKPSNWPRFRIILHRICSLCASFSSVAFEIESGISNRVAREIAKSVLRNGLFQSYLALGGPAWFTIRFFEKQHQILRETSSS</sequence>
<organism evidence="3 4">
    <name type="scientific">Brassica carinata</name>
    <name type="common">Ethiopian mustard</name>
    <name type="synonym">Abyssinian cabbage</name>
    <dbReference type="NCBI Taxonomy" id="52824"/>
    <lineage>
        <taxon>Eukaryota</taxon>
        <taxon>Viridiplantae</taxon>
        <taxon>Streptophyta</taxon>
        <taxon>Embryophyta</taxon>
        <taxon>Tracheophyta</taxon>
        <taxon>Spermatophyta</taxon>
        <taxon>Magnoliopsida</taxon>
        <taxon>eudicotyledons</taxon>
        <taxon>Gunneridae</taxon>
        <taxon>Pentapetalae</taxon>
        <taxon>rosids</taxon>
        <taxon>malvids</taxon>
        <taxon>Brassicales</taxon>
        <taxon>Brassicaceae</taxon>
        <taxon>Brassiceae</taxon>
        <taxon>Brassica</taxon>
    </lineage>
</organism>
<dbReference type="Proteomes" id="UP000886595">
    <property type="component" value="Unassembled WGS sequence"/>
</dbReference>
<comment type="caution">
    <text evidence="3">The sequence shown here is derived from an EMBL/GenBank/DDBJ whole genome shotgun (WGS) entry which is preliminary data.</text>
</comment>
<evidence type="ECO:0000313" key="3">
    <source>
        <dbReference type="EMBL" id="KAG2303802.1"/>
    </source>
</evidence>
<feature type="domain" description="RNase H type-1" evidence="1">
    <location>
        <begin position="201"/>
        <end position="306"/>
    </location>
</feature>
<feature type="domain" description="Reverse transcriptase zinc-binding" evidence="2">
    <location>
        <begin position="27"/>
        <end position="87"/>
    </location>
</feature>
<dbReference type="GO" id="GO:0004523">
    <property type="term" value="F:RNA-DNA hybrid ribonuclease activity"/>
    <property type="evidence" value="ECO:0007669"/>
    <property type="project" value="InterPro"/>
</dbReference>
<dbReference type="OrthoDB" id="1024559at2759"/>
<dbReference type="InterPro" id="IPR026960">
    <property type="entry name" value="RVT-Znf"/>
</dbReference>
<dbReference type="InterPro" id="IPR002156">
    <property type="entry name" value="RNaseH_domain"/>
</dbReference>
<dbReference type="AlphaFoldDB" id="A0A8X7SCJ0"/>
<dbReference type="Pfam" id="PF13456">
    <property type="entry name" value="RVT_3"/>
    <property type="match status" value="1"/>
</dbReference>
<dbReference type="PANTHER" id="PTHR47074:SF53">
    <property type="entry name" value="REVERSE TRANSCRIPTASE-LIKE PROTEIN"/>
    <property type="match status" value="1"/>
</dbReference>